<sequence>MECVHYWIIETAEGPVASGVCKHCKATQDFKNSNKDTEVWKDARHPEGKQRYSRTKC</sequence>
<reference evidence="2" key="1">
    <citation type="journal article" date="2015" name="Nature">
        <title>Complex archaea that bridge the gap between prokaryotes and eukaryotes.</title>
        <authorList>
            <person name="Spang A."/>
            <person name="Saw J.H."/>
            <person name="Jorgensen S.L."/>
            <person name="Zaremba-Niedzwiedzka K."/>
            <person name="Martijn J."/>
            <person name="Lind A.E."/>
            <person name="van Eijk R."/>
            <person name="Schleper C."/>
            <person name="Guy L."/>
            <person name="Ettema T.J."/>
        </authorList>
    </citation>
    <scope>NUCLEOTIDE SEQUENCE</scope>
</reference>
<evidence type="ECO:0000256" key="1">
    <source>
        <dbReference type="SAM" id="MobiDB-lite"/>
    </source>
</evidence>
<comment type="caution">
    <text evidence="2">The sequence shown here is derived from an EMBL/GenBank/DDBJ whole genome shotgun (WGS) entry which is preliminary data.</text>
</comment>
<protein>
    <submittedName>
        <fullName evidence="2">Uncharacterized protein</fullName>
    </submittedName>
</protein>
<dbReference type="EMBL" id="LAZR01010186">
    <property type="protein sequence ID" value="KKM68333.1"/>
    <property type="molecule type" value="Genomic_DNA"/>
</dbReference>
<proteinExistence type="predicted"/>
<name>A0A0F9JFG5_9ZZZZ</name>
<gene>
    <name evidence="2" type="ORF">LCGC14_1461880</name>
</gene>
<accession>A0A0F9JFG5</accession>
<feature type="region of interest" description="Disordered" evidence="1">
    <location>
        <begin position="35"/>
        <end position="57"/>
    </location>
</feature>
<organism evidence="2">
    <name type="scientific">marine sediment metagenome</name>
    <dbReference type="NCBI Taxonomy" id="412755"/>
    <lineage>
        <taxon>unclassified sequences</taxon>
        <taxon>metagenomes</taxon>
        <taxon>ecological metagenomes</taxon>
    </lineage>
</organism>
<feature type="compositionally biased region" description="Basic and acidic residues" evidence="1">
    <location>
        <begin position="35"/>
        <end position="50"/>
    </location>
</feature>
<evidence type="ECO:0000313" key="2">
    <source>
        <dbReference type="EMBL" id="KKM68333.1"/>
    </source>
</evidence>
<dbReference type="AlphaFoldDB" id="A0A0F9JFG5"/>